<evidence type="ECO:0000256" key="6">
    <source>
        <dbReference type="ARBA" id="ARBA00023136"/>
    </source>
</evidence>
<feature type="domain" description="C2" evidence="9">
    <location>
        <begin position="610"/>
        <end position="736"/>
    </location>
</feature>
<feature type="transmembrane region" description="Helical" evidence="8">
    <location>
        <begin position="980"/>
        <end position="1009"/>
    </location>
</feature>
<feature type="domain" description="C2" evidence="9">
    <location>
        <begin position="285"/>
        <end position="405"/>
    </location>
</feature>
<comment type="subcellular location">
    <subcellularLocation>
        <location evidence="1">Membrane</location>
        <topology evidence="1">Multi-pass membrane protein</topology>
    </subcellularLocation>
</comment>
<accession>A0AAQ3KM81</accession>
<evidence type="ECO:0000256" key="7">
    <source>
        <dbReference type="SAM" id="MobiDB-lite"/>
    </source>
</evidence>
<dbReference type="EMBL" id="CP136895">
    <property type="protein sequence ID" value="WOL11140.1"/>
    <property type="molecule type" value="Genomic_DNA"/>
</dbReference>
<dbReference type="InterPro" id="IPR013583">
    <property type="entry name" value="MCTP_C"/>
</dbReference>
<dbReference type="InterPro" id="IPR035892">
    <property type="entry name" value="C2_domain_sf"/>
</dbReference>
<evidence type="ECO:0000256" key="4">
    <source>
        <dbReference type="ARBA" id="ARBA00022737"/>
    </source>
</evidence>
<organism evidence="10 11">
    <name type="scientific">Canna indica</name>
    <name type="common">Indian-shot</name>
    <dbReference type="NCBI Taxonomy" id="4628"/>
    <lineage>
        <taxon>Eukaryota</taxon>
        <taxon>Viridiplantae</taxon>
        <taxon>Streptophyta</taxon>
        <taxon>Embryophyta</taxon>
        <taxon>Tracheophyta</taxon>
        <taxon>Spermatophyta</taxon>
        <taxon>Magnoliopsida</taxon>
        <taxon>Liliopsida</taxon>
        <taxon>Zingiberales</taxon>
        <taxon>Cannaceae</taxon>
        <taxon>Canna</taxon>
    </lineage>
</organism>
<evidence type="ECO:0000256" key="2">
    <source>
        <dbReference type="ARBA" id="ARBA00007923"/>
    </source>
</evidence>
<reference evidence="10 11" key="1">
    <citation type="submission" date="2023-10" db="EMBL/GenBank/DDBJ databases">
        <title>Chromosome-scale genome assembly provides insights into flower coloration mechanisms of Canna indica.</title>
        <authorList>
            <person name="Li C."/>
        </authorList>
    </citation>
    <scope>NUCLEOTIDE SEQUENCE [LARGE SCALE GENOMIC DNA]</scope>
    <source>
        <tissue evidence="10">Flower</tissue>
    </source>
</reference>
<keyword evidence="3 8" id="KW-0812">Transmembrane</keyword>
<feature type="compositionally biased region" description="Polar residues" evidence="7">
    <location>
        <begin position="173"/>
        <end position="182"/>
    </location>
</feature>
<sequence>MKLAVEVVQAQDLKPKDGHGTANPFVEVEFAGQRRRTATKFNNLNPQWNETLFFDVVDPLDLPKSTINVSVFHERLSVGSSASRHISFLGRVRLSGSSAAPSRLDAAPQLCPLEKRSLFSNVRGAIDLRLYVVIPDVGYQAADANIPLSTFAPSTPPVESIPSMATHSVPSTVGTIHDTNTLPPKKNKSQRSSSKVKEKERREFHSIGASPATAKSDTSYTTQFFSNHERRQHRPSQFFYRANHEKAEPATAVPATVQATPPPKSDYKIVETKPPLAALLGYLCTCGSDKIKNTFDLVEQMEFLYVRIVRACELPHMNITGSLDPYAVVKLGDITLNTNHRVQNRNPEWNEVFAFSKAQVQAPRVEIVVKDKNLIKDNVVGKTAVEVADLPKRVPPDGPVAPQWYRLRKGNGSADDESYQGRIMMAVWWGTQADEVYPVALHPDSHHLPPAAVHHTRSKVYFSPRMSYLRVNVVSAQDLQVSRPDPQIRVKIQLGTQQQWTQVSPVRSQSPTWKNEAVMLVAAEPFDERLVLTVVDMVSPTKPEPLAKLVVSKSAIRSLNDHHKPLPPQWFTLEKPDGGILNGGGDDHGKLQVALYYDKNYHVLDEPAHFSSDFQPSAKPLRKPDIGMIELGILDARNLAPQLTNNGGGKSANAYCVAKYGRKWVRSRTILGTTSPSWNEQYSWDVHDLCTVLTVAVFNNAYVDSKNNNNARDEYLGKIRIRLSTLEINRVYTYYYPLMVVHPTGLKKTAELHLAVRLTCKSWINTLLLYTKPTYPKMHYLQPIPIQQNNTLRYFTKLSVVAKLARAEPPLRIEVVHHMLDDGSTRFSLRKGKANFQRVLDLFSEAKAFVKWFDDVQNWRKPALTTFVHALFFVFSWMPSLIVPTTFIYLFLLGAWRYRQRSHLPAHVDMSLADTALPDELDEELDNMPMSTRPHEVIMGRYDRLRIVGGRLQGMVGDLANHAERLQALGSWRDPRATTIFAIFSIIMAGIFYLVPFQFLAAVFGLYVMRHPKFRSKTPSAPINFFKRLPGKADMLL</sequence>
<keyword evidence="4" id="KW-0677">Repeat</keyword>
<evidence type="ECO:0000256" key="1">
    <source>
        <dbReference type="ARBA" id="ARBA00004141"/>
    </source>
</evidence>
<dbReference type="CDD" id="cd08379">
    <property type="entry name" value="C2D_MCTP_PRT_plant"/>
    <property type="match status" value="1"/>
</dbReference>
<dbReference type="SMART" id="SM00239">
    <property type="entry name" value="C2"/>
    <property type="match status" value="4"/>
</dbReference>
<evidence type="ECO:0000256" key="5">
    <source>
        <dbReference type="ARBA" id="ARBA00022989"/>
    </source>
</evidence>
<comment type="similarity">
    <text evidence="2">Belongs to the MCTP family.</text>
</comment>
<dbReference type="PROSITE" id="PS50004">
    <property type="entry name" value="C2"/>
    <property type="match status" value="4"/>
</dbReference>
<keyword evidence="11" id="KW-1185">Reference proteome</keyword>
<dbReference type="Gene3D" id="2.60.40.150">
    <property type="entry name" value="C2 domain"/>
    <property type="match status" value="4"/>
</dbReference>
<dbReference type="Pfam" id="PF08372">
    <property type="entry name" value="PRT_C"/>
    <property type="match status" value="1"/>
</dbReference>
<evidence type="ECO:0000313" key="10">
    <source>
        <dbReference type="EMBL" id="WOL11140.1"/>
    </source>
</evidence>
<feature type="domain" description="C2" evidence="9">
    <location>
        <begin position="447"/>
        <end position="571"/>
    </location>
</feature>
<keyword evidence="6 8" id="KW-0472">Membrane</keyword>
<dbReference type="FunFam" id="2.60.40.150:FF:000090">
    <property type="entry name" value="C2 domain-containing protein"/>
    <property type="match status" value="1"/>
</dbReference>
<name>A0AAQ3KM81_9LILI</name>
<dbReference type="PANTHER" id="PTHR31425:SF22">
    <property type="entry name" value="MULTIPLE C2 DOMAIN AND TRANSMEMBRANE REGION PROTEIN 6"/>
    <property type="match status" value="1"/>
</dbReference>
<evidence type="ECO:0000259" key="9">
    <source>
        <dbReference type="PROSITE" id="PS50004"/>
    </source>
</evidence>
<dbReference type="InterPro" id="IPR000008">
    <property type="entry name" value="C2_dom"/>
</dbReference>
<dbReference type="SUPFAM" id="SSF49562">
    <property type="entry name" value="C2 domain (Calcium/lipid-binding domain, CaLB)"/>
    <property type="match status" value="4"/>
</dbReference>
<dbReference type="PANTHER" id="PTHR31425">
    <property type="entry name" value="PHOSPHORIBOSYLANTHRANILATE TRANSFERASE ISOFORM 1"/>
    <property type="match status" value="1"/>
</dbReference>
<keyword evidence="5 8" id="KW-1133">Transmembrane helix</keyword>
<protein>
    <recommendedName>
        <fullName evidence="9">C2 domain-containing protein</fullName>
    </recommendedName>
</protein>
<dbReference type="AlphaFoldDB" id="A0AAQ3KM81"/>
<evidence type="ECO:0000256" key="3">
    <source>
        <dbReference type="ARBA" id="ARBA00022692"/>
    </source>
</evidence>
<feature type="region of interest" description="Disordered" evidence="7">
    <location>
        <begin position="173"/>
        <end position="206"/>
    </location>
</feature>
<proteinExistence type="inferred from homology"/>
<feature type="transmembrane region" description="Helical" evidence="8">
    <location>
        <begin position="867"/>
        <end position="892"/>
    </location>
</feature>
<evidence type="ECO:0000256" key="8">
    <source>
        <dbReference type="SAM" id="Phobius"/>
    </source>
</evidence>
<feature type="compositionally biased region" description="Basic and acidic residues" evidence="7">
    <location>
        <begin position="195"/>
        <end position="205"/>
    </location>
</feature>
<dbReference type="Pfam" id="PF00168">
    <property type="entry name" value="C2"/>
    <property type="match status" value="4"/>
</dbReference>
<dbReference type="GO" id="GO:0016020">
    <property type="term" value="C:membrane"/>
    <property type="evidence" value="ECO:0007669"/>
    <property type="project" value="UniProtKB-SubCell"/>
</dbReference>
<dbReference type="InterPro" id="IPR047255">
    <property type="entry name" value="C2D_MCTP_PRT_plant"/>
</dbReference>
<evidence type="ECO:0000313" key="11">
    <source>
        <dbReference type="Proteomes" id="UP001327560"/>
    </source>
</evidence>
<feature type="domain" description="C2" evidence="9">
    <location>
        <begin position="1"/>
        <end position="115"/>
    </location>
</feature>
<dbReference type="InterPro" id="IPR047259">
    <property type="entry name" value="QUIRKY-like"/>
</dbReference>
<dbReference type="Proteomes" id="UP001327560">
    <property type="component" value="Chromosome 6"/>
</dbReference>
<gene>
    <name evidence="10" type="ORF">Cni_G19901</name>
</gene>